<dbReference type="PANTHER" id="PTHR10492">
    <property type="match status" value="1"/>
</dbReference>
<proteinExistence type="inferred from homology"/>
<dbReference type="GO" id="GO:0006281">
    <property type="term" value="P:DNA repair"/>
    <property type="evidence" value="ECO:0007669"/>
    <property type="project" value="UniProtKB-KW"/>
</dbReference>
<dbReference type="Gene3D" id="3.40.50.300">
    <property type="entry name" value="P-loop containing nucleotide triphosphate hydrolases"/>
    <property type="match status" value="1"/>
</dbReference>
<feature type="region of interest" description="Disordered" evidence="2">
    <location>
        <begin position="101"/>
        <end position="146"/>
    </location>
</feature>
<dbReference type="Proteomes" id="UP000290288">
    <property type="component" value="Unassembled WGS sequence"/>
</dbReference>
<dbReference type="Pfam" id="PF21530">
    <property type="entry name" value="Pif1_2B_dom"/>
    <property type="match status" value="1"/>
</dbReference>
<dbReference type="InterPro" id="IPR049163">
    <property type="entry name" value="Pif1-like_2B_dom"/>
</dbReference>
<dbReference type="CDD" id="cd18809">
    <property type="entry name" value="SF1_C_RecD"/>
    <property type="match status" value="1"/>
</dbReference>
<keyword evidence="1" id="KW-0227">DNA damage</keyword>
<comment type="caution">
    <text evidence="6">The sequence shown here is derived from an EMBL/GenBank/DDBJ whole genome shotgun (WGS) entry which is preliminary data.</text>
</comment>
<dbReference type="GO" id="GO:0006310">
    <property type="term" value="P:DNA recombination"/>
    <property type="evidence" value="ECO:0007669"/>
    <property type="project" value="UniProtKB-KW"/>
</dbReference>
<feature type="compositionally biased region" description="Polar residues" evidence="2">
    <location>
        <begin position="1400"/>
        <end position="1415"/>
    </location>
</feature>
<comment type="similarity">
    <text evidence="1">Belongs to the helicase family.</text>
</comment>
<dbReference type="EMBL" id="SDEE01000793">
    <property type="protein sequence ID" value="RXW13958.1"/>
    <property type="molecule type" value="Genomic_DNA"/>
</dbReference>
<keyword evidence="1" id="KW-0233">DNA recombination</keyword>
<feature type="compositionally biased region" description="Basic and acidic residues" evidence="2">
    <location>
        <begin position="1638"/>
        <end position="1652"/>
    </location>
</feature>
<evidence type="ECO:0000256" key="1">
    <source>
        <dbReference type="RuleBase" id="RU363044"/>
    </source>
</evidence>
<feature type="domain" description="Helitron helicase-like" evidence="4">
    <location>
        <begin position="154"/>
        <end position="337"/>
    </location>
</feature>
<evidence type="ECO:0000259" key="3">
    <source>
        <dbReference type="Pfam" id="PF05970"/>
    </source>
</evidence>
<dbReference type="OrthoDB" id="3366231at2759"/>
<protein>
    <recommendedName>
        <fullName evidence="1">ATP-dependent DNA helicase</fullName>
        <ecNumber evidence="1">5.6.2.3</ecNumber>
    </recommendedName>
</protein>
<dbReference type="STRING" id="2316362.A0A4V1Q260"/>
<comment type="catalytic activity">
    <reaction evidence="1">
        <text>ATP + H2O = ADP + phosphate + H(+)</text>
        <dbReference type="Rhea" id="RHEA:13065"/>
        <dbReference type="ChEBI" id="CHEBI:15377"/>
        <dbReference type="ChEBI" id="CHEBI:15378"/>
        <dbReference type="ChEBI" id="CHEBI:30616"/>
        <dbReference type="ChEBI" id="CHEBI:43474"/>
        <dbReference type="ChEBI" id="CHEBI:456216"/>
        <dbReference type="EC" id="5.6.2.3"/>
    </reaction>
</comment>
<feature type="compositionally biased region" description="Acidic residues" evidence="2">
    <location>
        <begin position="1627"/>
        <end position="1637"/>
    </location>
</feature>
<evidence type="ECO:0000256" key="2">
    <source>
        <dbReference type="SAM" id="MobiDB-lite"/>
    </source>
</evidence>
<feature type="region of interest" description="Disordered" evidence="2">
    <location>
        <begin position="1397"/>
        <end position="1652"/>
    </location>
</feature>
<dbReference type="GO" id="GO:0000723">
    <property type="term" value="P:telomere maintenance"/>
    <property type="evidence" value="ECO:0007669"/>
    <property type="project" value="InterPro"/>
</dbReference>
<evidence type="ECO:0000313" key="7">
    <source>
        <dbReference type="Proteomes" id="UP000290288"/>
    </source>
</evidence>
<dbReference type="GO" id="GO:0043139">
    <property type="term" value="F:5'-3' DNA helicase activity"/>
    <property type="evidence" value="ECO:0007669"/>
    <property type="project" value="UniProtKB-EC"/>
</dbReference>
<evidence type="ECO:0000259" key="4">
    <source>
        <dbReference type="Pfam" id="PF14214"/>
    </source>
</evidence>
<dbReference type="InterPro" id="IPR010285">
    <property type="entry name" value="DNA_helicase_pif1-like_DEAD"/>
</dbReference>
<dbReference type="PANTHER" id="PTHR10492:SF57">
    <property type="entry name" value="ATP-DEPENDENT DNA HELICASE"/>
    <property type="match status" value="1"/>
</dbReference>
<dbReference type="Pfam" id="PF14214">
    <property type="entry name" value="Helitron_like_N"/>
    <property type="match status" value="1"/>
</dbReference>
<feature type="compositionally biased region" description="Acidic residues" evidence="2">
    <location>
        <begin position="1551"/>
        <end position="1561"/>
    </location>
</feature>
<dbReference type="GO" id="GO:0005524">
    <property type="term" value="F:ATP binding"/>
    <property type="evidence" value="ECO:0007669"/>
    <property type="project" value="UniProtKB-KW"/>
</dbReference>
<accession>A0A4V1Q260</accession>
<keyword evidence="1" id="KW-0378">Hydrolase</keyword>
<feature type="compositionally biased region" description="Basic residues" evidence="2">
    <location>
        <begin position="1531"/>
        <end position="1544"/>
    </location>
</feature>
<dbReference type="InterPro" id="IPR027417">
    <property type="entry name" value="P-loop_NTPase"/>
</dbReference>
<keyword evidence="1" id="KW-0547">Nucleotide-binding</keyword>
<reference evidence="6 7" key="1">
    <citation type="submission" date="2019-01" db="EMBL/GenBank/DDBJ databases">
        <title>Draft genome sequence of Psathyrella aberdarensis IHI B618.</title>
        <authorList>
            <person name="Buettner E."/>
            <person name="Kellner H."/>
        </authorList>
    </citation>
    <scope>NUCLEOTIDE SEQUENCE [LARGE SCALE GENOMIC DNA]</scope>
    <source>
        <strain evidence="6 7">IHI B618</strain>
    </source>
</reference>
<feature type="compositionally biased region" description="Basic residues" evidence="2">
    <location>
        <begin position="1497"/>
        <end position="1514"/>
    </location>
</feature>
<dbReference type="EC" id="5.6.2.3" evidence="1"/>
<organism evidence="6 7">
    <name type="scientific">Candolleomyces aberdarensis</name>
    <dbReference type="NCBI Taxonomy" id="2316362"/>
    <lineage>
        <taxon>Eukaryota</taxon>
        <taxon>Fungi</taxon>
        <taxon>Dikarya</taxon>
        <taxon>Basidiomycota</taxon>
        <taxon>Agaricomycotina</taxon>
        <taxon>Agaricomycetes</taxon>
        <taxon>Agaricomycetidae</taxon>
        <taxon>Agaricales</taxon>
        <taxon>Agaricineae</taxon>
        <taxon>Psathyrellaceae</taxon>
        <taxon>Candolleomyces</taxon>
    </lineage>
</organism>
<feature type="compositionally biased region" description="Acidic residues" evidence="2">
    <location>
        <begin position="1470"/>
        <end position="1492"/>
    </location>
</feature>
<evidence type="ECO:0000313" key="6">
    <source>
        <dbReference type="EMBL" id="RXW13958.1"/>
    </source>
</evidence>
<keyword evidence="7" id="KW-1185">Reference proteome</keyword>
<feature type="domain" description="DNA helicase Pif1-like 2B" evidence="5">
    <location>
        <begin position="1050"/>
        <end position="1095"/>
    </location>
</feature>
<keyword evidence="1" id="KW-0067">ATP-binding</keyword>
<dbReference type="SUPFAM" id="SSF52540">
    <property type="entry name" value="P-loop containing nucleoside triphosphate hydrolases"/>
    <property type="match status" value="2"/>
</dbReference>
<feature type="domain" description="DNA helicase Pif1-like DEAD-box helicase" evidence="3">
    <location>
        <begin position="745"/>
        <end position="954"/>
    </location>
</feature>
<dbReference type="InterPro" id="IPR025476">
    <property type="entry name" value="Helitron_helicase-like"/>
</dbReference>
<feature type="compositionally biased region" description="Acidic residues" evidence="2">
    <location>
        <begin position="131"/>
        <end position="142"/>
    </location>
</feature>
<gene>
    <name evidence="6" type="ORF">EST38_g11896</name>
</gene>
<name>A0A4V1Q260_9AGAR</name>
<comment type="cofactor">
    <cofactor evidence="1">
        <name>Mg(2+)</name>
        <dbReference type="ChEBI" id="CHEBI:18420"/>
    </cofactor>
</comment>
<dbReference type="GO" id="GO:0016887">
    <property type="term" value="F:ATP hydrolysis activity"/>
    <property type="evidence" value="ECO:0007669"/>
    <property type="project" value="RHEA"/>
</dbReference>
<feature type="compositionally biased region" description="Basic and acidic residues" evidence="2">
    <location>
        <begin position="1599"/>
        <end position="1608"/>
    </location>
</feature>
<sequence>MGLSSPANMAVQHEILQGYNIQEDISVTLRLKPGMDHRRYNLPTVSKLAVLIPNAEDCLPRDIVLRRRDTRGLDRISELHPGYVPLQYPLLLPHGTSQWHPNIPLTETEDQLNQRSQQGRRRRAERRARDGDDDDDDGENGDDAGGRTVTLSRYVAYRIQYRRGEFNTFLRAGRLFQRYIVDMYAAVDQSRLRYISLNQNKFRAARFNNLQDATANEPGQMDLNELGERVFLPSSYIGGPRNMTQSFQDSMALARFFKKVDIFLTMTTNPEWDEITRELLPGQTSYDRPDLVACVFWLKQKALLDDIYKNEIVGIPVAYVYTIEFQKRGLPHMHLLIFLKDRHKLMNPEAIDSLISAEWPDPQNEPKLFETVQKCMVHGPCGALNPNAPCMVNGKCLKGFPKSYQEETAMADSGYPLYKRRNDGRAFEVRGCMLDNRWIVPLCRLLSAKYNCHINCECAVSLGSMAYTFKYINKGPDRGLIEMENKNEVQAWQDGRYISAPDAVWRIFHFPIHHQIPNVIRLAMHLPGQHMVIYRKMVFSSNSGKWSLRKQGFGIGRMYYINPTAGELFYLRTLLTVVKGATSFDDIRTIPGQAQPCETFYEACLGHGLLADDGEWRLCLGEATRMQTGRHLRELFVTILLFGDAQRPQLLWQEYRKDICSDLRFRIIQNRLMREQDITEDVVADYGLFLIEELLQETGQTLSNWKLMPRPRLQWAHMAVNPLLEEHLAYDENDQRAIFEDLHAQLNADQRQAYDAIIGSIATNQGHLFFLKGSAGTGKTFVYKTVCAKVRSEGQIIITVSSSGISALLIPGGRTAHSAFRIPVGNLNQFSSCHINKRSHRADVFRQAKAIIWDEVSAQHRYAIEAIDRTLRDIRGNNQPFGGLMTILGGDFLQTLPVVPGGSREETADASIQRSMLWEQVHILPLNQNMRLQNATNPLTRRFLLWLSDVGHGIGLEKDSGSIQFDDCMRASDEENLMEFIYPGISSDPPPPPEYFLDRMILAPRNVDVSAMNERMIGLLMGSEKVCYSADMVVSEPGATNNGREDYPPEFLRAISLPGMPPGELKLKIGCPVILLRNLNTAQGLCNGTRMIITHMGDYILQARLIGGDRSGDTVLIPRIAVKPSETNQKLNFQFSCRQFPVQLAFALTINKAQGQSVKYVGLDLRDPVFSHGQLYVALSRVTASHNIWVDHSDQTLTGLLGTLSFYNKDDLVFDNAPTFFSISSTFASYERNLLTGKMDPGSGYHFTGDIEEMTPIGSASISTLENLDQETGELEDFDCGHFMVDPERNGLIFASGMCIQNDQTTGEFCLGMSLYSAGMRKESNVPPRALLSKSTLACSFPNSPRWKSKKPTPYDKRFVTIVGHLTGLGQMKRGFMTIPCFTVDILSISFMGSQGAGSPATSTNIPNTLDTPSPTAARGLISYAGGPKRNTSTSLSAPSRKVNVPQQSVSIRKPAGYQNGGGKRFELEIVGDDDEDVEDKESQGDEVEEVEEPRPQMHKRTAGKNAAPKKPKKPASAQPPTDDEAEGHKHPAPKKSSQKRSRSNSRAQVAEEDIADEEEVVAMGTSRRNTLPRKAKKTPSTVGAAVKGYDEGIEEIEGEKMEWDTRSSGESSGLKMKGKEPAIDVDAMDDDGDHVDEEPAKSFKRPHSGDA</sequence>
<keyword evidence="1" id="KW-0234">DNA repair</keyword>
<keyword evidence="1" id="KW-0347">Helicase</keyword>
<evidence type="ECO:0000259" key="5">
    <source>
        <dbReference type="Pfam" id="PF21530"/>
    </source>
</evidence>
<dbReference type="Pfam" id="PF05970">
    <property type="entry name" value="PIF1"/>
    <property type="match status" value="1"/>
</dbReference>